<proteinExistence type="predicted"/>
<protein>
    <submittedName>
        <fullName evidence="1">Uncharacterized protein</fullName>
    </submittedName>
</protein>
<evidence type="ECO:0000313" key="1">
    <source>
        <dbReference type="EMBL" id="MUI16374.1"/>
    </source>
</evidence>
<organism evidence="1 2">
    <name type="scientific">Pseudoduganella dura</name>
    <dbReference type="NCBI Taxonomy" id="321982"/>
    <lineage>
        <taxon>Bacteria</taxon>
        <taxon>Pseudomonadati</taxon>
        <taxon>Pseudomonadota</taxon>
        <taxon>Betaproteobacteria</taxon>
        <taxon>Burkholderiales</taxon>
        <taxon>Oxalobacteraceae</taxon>
        <taxon>Telluria group</taxon>
        <taxon>Pseudoduganella</taxon>
    </lineage>
</organism>
<name>A0A6I3XHQ7_9BURK</name>
<keyword evidence="2" id="KW-1185">Reference proteome</keyword>
<dbReference type="EMBL" id="WNWM01000002">
    <property type="protein sequence ID" value="MUI16374.1"/>
    <property type="molecule type" value="Genomic_DNA"/>
</dbReference>
<sequence length="57" mass="6237">MQLTEFAAKLHGLDCLDCPTVTQALLAMQLRSKQAVAMFQVDLFTSRQVVGEAVAQL</sequence>
<evidence type="ECO:0000313" key="2">
    <source>
        <dbReference type="Proteomes" id="UP000431684"/>
    </source>
</evidence>
<gene>
    <name evidence="1" type="ORF">GJV26_28535</name>
</gene>
<reference evidence="1 2" key="1">
    <citation type="submission" date="2019-11" db="EMBL/GenBank/DDBJ databases">
        <title>Draft Genome Sequences of Six Type Strains of the Genus Massilia.</title>
        <authorList>
            <person name="Miess H."/>
            <person name="Frediansyah A."/>
            <person name="Goeker M."/>
            <person name="Gross H."/>
        </authorList>
    </citation>
    <scope>NUCLEOTIDE SEQUENCE [LARGE SCALE GENOMIC DNA]</scope>
    <source>
        <strain evidence="1 2">DSM 17513</strain>
    </source>
</reference>
<accession>A0A6I3XHQ7</accession>
<comment type="caution">
    <text evidence="1">The sequence shown here is derived from an EMBL/GenBank/DDBJ whole genome shotgun (WGS) entry which is preliminary data.</text>
</comment>
<dbReference type="Proteomes" id="UP000431684">
    <property type="component" value="Unassembled WGS sequence"/>
</dbReference>
<dbReference type="AlphaFoldDB" id="A0A6I3XHQ7"/>
<dbReference type="RefSeq" id="WP_155711940.1">
    <property type="nucleotide sequence ID" value="NZ_BMWU01000008.1"/>
</dbReference>